<protein>
    <submittedName>
        <fullName evidence="2">Uncharacterized protein</fullName>
    </submittedName>
</protein>
<feature type="compositionally biased region" description="Acidic residues" evidence="1">
    <location>
        <begin position="197"/>
        <end position="207"/>
    </location>
</feature>
<dbReference type="RefSeq" id="XP_018069227.1">
    <property type="nucleotide sequence ID" value="XM_018220058.1"/>
</dbReference>
<dbReference type="InParanoid" id="A0A194X4Y9"/>
<dbReference type="KEGG" id="psco:LY89DRAFT_735934"/>
<accession>A0A194X4Y9</accession>
<evidence type="ECO:0000313" key="3">
    <source>
        <dbReference type="Proteomes" id="UP000070700"/>
    </source>
</evidence>
<reference evidence="2 3" key="1">
    <citation type="submission" date="2015-10" db="EMBL/GenBank/DDBJ databases">
        <title>Full genome of DAOMC 229536 Phialocephala scopiformis, a fungal endophyte of spruce producing the potent anti-insectan compound rugulosin.</title>
        <authorList>
            <consortium name="DOE Joint Genome Institute"/>
            <person name="Walker A.K."/>
            <person name="Frasz S.L."/>
            <person name="Seifert K.A."/>
            <person name="Miller J.D."/>
            <person name="Mondo S.J."/>
            <person name="Labutti K."/>
            <person name="Lipzen A."/>
            <person name="Dockter R."/>
            <person name="Kennedy M."/>
            <person name="Grigoriev I.V."/>
            <person name="Spatafora J.W."/>
        </authorList>
    </citation>
    <scope>NUCLEOTIDE SEQUENCE [LARGE SCALE GENOMIC DNA]</scope>
    <source>
        <strain evidence="2 3">CBS 120377</strain>
    </source>
</reference>
<feature type="compositionally biased region" description="Basic residues" evidence="1">
    <location>
        <begin position="181"/>
        <end position="191"/>
    </location>
</feature>
<organism evidence="2 3">
    <name type="scientific">Mollisia scopiformis</name>
    <name type="common">Conifer needle endophyte fungus</name>
    <name type="synonym">Phialocephala scopiformis</name>
    <dbReference type="NCBI Taxonomy" id="149040"/>
    <lineage>
        <taxon>Eukaryota</taxon>
        <taxon>Fungi</taxon>
        <taxon>Dikarya</taxon>
        <taxon>Ascomycota</taxon>
        <taxon>Pezizomycotina</taxon>
        <taxon>Leotiomycetes</taxon>
        <taxon>Helotiales</taxon>
        <taxon>Mollisiaceae</taxon>
        <taxon>Mollisia</taxon>
    </lineage>
</organism>
<feature type="region of interest" description="Disordered" evidence="1">
    <location>
        <begin position="140"/>
        <end position="207"/>
    </location>
</feature>
<dbReference type="EMBL" id="KQ947419">
    <property type="protein sequence ID" value="KUJ14872.1"/>
    <property type="molecule type" value="Genomic_DNA"/>
</dbReference>
<name>A0A194X4Y9_MOLSC</name>
<sequence>MPQFFKVDANDWEFMEGTDLSAPILGFAEPHKFFLIRFKRSDPIVVDVRECLLKKDPQAGKTRATIDWEGTAKKLAKAFEGITQKKDTPLGRTSVLVDGVYVIQKHAKLPVARTGGVIRSAIALQSQAFRYADIRTLFDEPSEPSTASQTLKRGRETTGEDEDETEEEETVSEPEQVVTLQKKRLRIRKSKPQAGHDDEENDELYTA</sequence>
<feature type="compositionally biased region" description="Acidic residues" evidence="1">
    <location>
        <begin position="159"/>
        <end position="172"/>
    </location>
</feature>
<proteinExistence type="predicted"/>
<keyword evidence="3" id="KW-1185">Reference proteome</keyword>
<evidence type="ECO:0000313" key="2">
    <source>
        <dbReference type="EMBL" id="KUJ14872.1"/>
    </source>
</evidence>
<dbReference type="STRING" id="149040.A0A194X4Y9"/>
<dbReference type="Proteomes" id="UP000070700">
    <property type="component" value="Unassembled WGS sequence"/>
</dbReference>
<dbReference type="GeneID" id="28829784"/>
<gene>
    <name evidence="2" type="ORF">LY89DRAFT_735934</name>
</gene>
<dbReference type="AlphaFoldDB" id="A0A194X4Y9"/>
<evidence type="ECO:0000256" key="1">
    <source>
        <dbReference type="SAM" id="MobiDB-lite"/>
    </source>
</evidence>